<evidence type="ECO:0000256" key="1">
    <source>
        <dbReference type="SAM" id="MobiDB-lite"/>
    </source>
</evidence>
<accession>A0A8H5AZ19</accession>
<feature type="compositionally biased region" description="Low complexity" evidence="1">
    <location>
        <begin position="168"/>
        <end position="179"/>
    </location>
</feature>
<organism evidence="2 3">
    <name type="scientific">Ephemerocybe angulata</name>
    <dbReference type="NCBI Taxonomy" id="980116"/>
    <lineage>
        <taxon>Eukaryota</taxon>
        <taxon>Fungi</taxon>
        <taxon>Dikarya</taxon>
        <taxon>Basidiomycota</taxon>
        <taxon>Agaricomycotina</taxon>
        <taxon>Agaricomycetes</taxon>
        <taxon>Agaricomycetidae</taxon>
        <taxon>Agaricales</taxon>
        <taxon>Agaricineae</taxon>
        <taxon>Psathyrellaceae</taxon>
        <taxon>Ephemerocybe</taxon>
    </lineage>
</organism>
<dbReference type="EMBL" id="JAACJK010000223">
    <property type="protein sequence ID" value="KAF5313607.1"/>
    <property type="molecule type" value="Genomic_DNA"/>
</dbReference>
<evidence type="ECO:0000313" key="3">
    <source>
        <dbReference type="Proteomes" id="UP000541558"/>
    </source>
</evidence>
<gene>
    <name evidence="2" type="ORF">D9611_010118</name>
</gene>
<reference evidence="2 3" key="1">
    <citation type="journal article" date="2020" name="ISME J.">
        <title>Uncovering the hidden diversity of litter-decomposition mechanisms in mushroom-forming fungi.</title>
        <authorList>
            <person name="Floudas D."/>
            <person name="Bentzer J."/>
            <person name="Ahren D."/>
            <person name="Johansson T."/>
            <person name="Persson P."/>
            <person name="Tunlid A."/>
        </authorList>
    </citation>
    <scope>NUCLEOTIDE SEQUENCE [LARGE SCALE GENOMIC DNA]</scope>
    <source>
        <strain evidence="2 3">CBS 175.51</strain>
    </source>
</reference>
<sequence length="199" mass="21673">MPRLLAIVELDVRRGVLELPLTSNGDYGPTTSRQDELGHRVAKARHLEHTLSNTRHDLQSHQGWRRYREHRTPLEIPCDTSTTFIVYTRMVSVQDAASVATVVATELGCGKASEGRRQGRGAGIDGAHGLFRSSRYGGSQDTHQCDGEGGWRIEIVYRMAPRSRAANVASPSVASGAAPLESEIGPPWTPASLEEGEFA</sequence>
<protein>
    <submittedName>
        <fullName evidence="2">Uncharacterized protein</fullName>
    </submittedName>
</protein>
<name>A0A8H5AZ19_9AGAR</name>
<comment type="caution">
    <text evidence="2">The sequence shown here is derived from an EMBL/GenBank/DDBJ whole genome shotgun (WGS) entry which is preliminary data.</text>
</comment>
<dbReference type="Proteomes" id="UP000541558">
    <property type="component" value="Unassembled WGS sequence"/>
</dbReference>
<evidence type="ECO:0000313" key="2">
    <source>
        <dbReference type="EMBL" id="KAF5313607.1"/>
    </source>
</evidence>
<keyword evidence="3" id="KW-1185">Reference proteome</keyword>
<feature type="region of interest" description="Disordered" evidence="1">
    <location>
        <begin position="168"/>
        <end position="199"/>
    </location>
</feature>
<proteinExistence type="predicted"/>
<dbReference type="AlphaFoldDB" id="A0A8H5AZ19"/>